<dbReference type="SFLD" id="SFLDF00274">
    <property type="entry name" value="ribosomal_protein_S12_methylth"/>
    <property type="match status" value="1"/>
</dbReference>
<dbReference type="InterPro" id="IPR058240">
    <property type="entry name" value="rSAM_sf"/>
</dbReference>
<dbReference type="PANTHER" id="PTHR43837">
    <property type="entry name" value="RIBOSOMAL PROTEIN S12 METHYLTHIOTRANSFERASE RIMO"/>
    <property type="match status" value="1"/>
</dbReference>
<organism evidence="12 13">
    <name type="scientific">Devosia nitrariae</name>
    <dbReference type="NCBI Taxonomy" id="2071872"/>
    <lineage>
        <taxon>Bacteria</taxon>
        <taxon>Pseudomonadati</taxon>
        <taxon>Pseudomonadota</taxon>
        <taxon>Alphaproteobacteria</taxon>
        <taxon>Hyphomicrobiales</taxon>
        <taxon>Devosiaceae</taxon>
        <taxon>Devosia</taxon>
    </lineage>
</organism>
<feature type="binding site" evidence="8">
    <location>
        <position position="152"/>
    </location>
    <ligand>
        <name>[4Fe-4S] cluster</name>
        <dbReference type="ChEBI" id="CHEBI:49883"/>
        <label>2</label>
        <note>4Fe-4S-S-AdoMet</note>
    </ligand>
</feature>
<reference evidence="13" key="1">
    <citation type="journal article" date="2019" name="Int. J. Syst. Evol. Microbiol.">
        <title>The Global Catalogue of Microorganisms (GCM) 10K type strain sequencing project: providing services to taxonomists for standard genome sequencing and annotation.</title>
        <authorList>
            <consortium name="The Broad Institute Genomics Platform"/>
            <consortium name="The Broad Institute Genome Sequencing Center for Infectious Disease"/>
            <person name="Wu L."/>
            <person name="Ma J."/>
        </authorList>
    </citation>
    <scope>NUCLEOTIDE SEQUENCE [LARGE SCALE GENOMIC DNA]</scope>
    <source>
        <strain evidence="13">NBRC 112416</strain>
    </source>
</reference>
<dbReference type="Gene3D" id="2.40.50.140">
    <property type="entry name" value="Nucleic acid-binding proteins"/>
    <property type="match status" value="1"/>
</dbReference>
<keyword evidence="5 8" id="KW-0479">Metal-binding</keyword>
<dbReference type="EC" id="2.8.4.4" evidence="8"/>
<dbReference type="SUPFAM" id="SSF102114">
    <property type="entry name" value="Radical SAM enzymes"/>
    <property type="match status" value="1"/>
</dbReference>
<evidence type="ECO:0000256" key="1">
    <source>
        <dbReference type="ARBA" id="ARBA00022485"/>
    </source>
</evidence>
<keyword evidence="12" id="KW-0687">Ribonucleoprotein</keyword>
<protein>
    <recommendedName>
        <fullName evidence="8">Ribosomal protein uS12 methylthiotransferase RimO</fullName>
        <shortName evidence="8">uS12 MTTase</shortName>
        <shortName evidence="8">uS12 methylthiotransferase</shortName>
        <ecNumber evidence="8">2.8.4.4</ecNumber>
    </recommendedName>
    <alternativeName>
        <fullName evidence="8">Ribosomal protein uS12 (aspartate-C(3))-methylthiotransferase</fullName>
    </alternativeName>
    <alternativeName>
        <fullName evidence="8">Ribosome maturation factor RimO</fullName>
    </alternativeName>
</protein>
<evidence type="ECO:0000256" key="8">
    <source>
        <dbReference type="HAMAP-Rule" id="MF_01865"/>
    </source>
</evidence>
<keyword evidence="4 8" id="KW-0949">S-adenosyl-L-methionine</keyword>
<dbReference type="Pfam" id="PF18693">
    <property type="entry name" value="TRAM_2"/>
    <property type="match status" value="1"/>
</dbReference>
<comment type="catalytic activity">
    <reaction evidence="8">
        <text>L-aspartate(89)-[ribosomal protein uS12]-hydrogen + (sulfur carrier)-SH + AH2 + 2 S-adenosyl-L-methionine = 3-methylsulfanyl-L-aspartate(89)-[ribosomal protein uS12]-hydrogen + (sulfur carrier)-H + 5'-deoxyadenosine + L-methionine + A + S-adenosyl-L-homocysteine + 2 H(+)</text>
        <dbReference type="Rhea" id="RHEA:37087"/>
        <dbReference type="Rhea" id="RHEA-COMP:10460"/>
        <dbReference type="Rhea" id="RHEA-COMP:10461"/>
        <dbReference type="Rhea" id="RHEA-COMP:14737"/>
        <dbReference type="Rhea" id="RHEA-COMP:14739"/>
        <dbReference type="ChEBI" id="CHEBI:13193"/>
        <dbReference type="ChEBI" id="CHEBI:15378"/>
        <dbReference type="ChEBI" id="CHEBI:17319"/>
        <dbReference type="ChEBI" id="CHEBI:17499"/>
        <dbReference type="ChEBI" id="CHEBI:29917"/>
        <dbReference type="ChEBI" id="CHEBI:29961"/>
        <dbReference type="ChEBI" id="CHEBI:57844"/>
        <dbReference type="ChEBI" id="CHEBI:57856"/>
        <dbReference type="ChEBI" id="CHEBI:59789"/>
        <dbReference type="ChEBI" id="CHEBI:64428"/>
        <dbReference type="ChEBI" id="CHEBI:73599"/>
        <dbReference type="EC" id="2.8.4.4"/>
    </reaction>
</comment>
<dbReference type="InterPro" id="IPR002792">
    <property type="entry name" value="TRAM_dom"/>
</dbReference>
<feature type="binding site" evidence="8">
    <location>
        <position position="20"/>
    </location>
    <ligand>
        <name>[4Fe-4S] cluster</name>
        <dbReference type="ChEBI" id="CHEBI:49883"/>
        <label>1</label>
    </ligand>
</feature>
<evidence type="ECO:0000313" key="13">
    <source>
        <dbReference type="Proteomes" id="UP001156691"/>
    </source>
</evidence>
<dbReference type="InterPro" id="IPR007197">
    <property type="entry name" value="rSAM"/>
</dbReference>
<dbReference type="CDD" id="cd01335">
    <property type="entry name" value="Radical_SAM"/>
    <property type="match status" value="1"/>
</dbReference>
<comment type="similarity">
    <text evidence="8">Belongs to the methylthiotransferase family. RimO subfamily.</text>
</comment>
<dbReference type="InterPro" id="IPR020612">
    <property type="entry name" value="Methylthiotransferase_CS"/>
</dbReference>
<dbReference type="InterPro" id="IPR012340">
    <property type="entry name" value="NA-bd_OB-fold"/>
</dbReference>
<dbReference type="InterPro" id="IPR013848">
    <property type="entry name" value="Methylthiotransferase_N"/>
</dbReference>
<proteinExistence type="inferred from homology"/>
<dbReference type="InterPro" id="IPR005840">
    <property type="entry name" value="Ribosomal_uS12_MeSTrfase_RimO"/>
</dbReference>
<name>A0ABQ5WDA6_9HYPH</name>
<comment type="cofactor">
    <cofactor evidence="8">
        <name>[4Fe-4S] cluster</name>
        <dbReference type="ChEBI" id="CHEBI:49883"/>
    </cofactor>
    <text evidence="8">Binds 2 [4Fe-4S] clusters. One cluster is coordinated with 3 cysteines and an exchangeable S-adenosyl-L-methionine.</text>
</comment>
<feature type="domain" description="Radical SAM core" evidence="11">
    <location>
        <begin position="138"/>
        <end position="375"/>
    </location>
</feature>
<dbReference type="RefSeq" id="WP_284342865.1">
    <property type="nucleotide sequence ID" value="NZ_BSNS01000024.1"/>
</dbReference>
<comment type="caution">
    <text evidence="12">The sequence shown here is derived from an EMBL/GenBank/DDBJ whole genome shotgun (WGS) entry which is preliminary data.</text>
</comment>
<dbReference type="EMBL" id="BSNS01000024">
    <property type="protein sequence ID" value="GLQ57475.1"/>
    <property type="molecule type" value="Genomic_DNA"/>
</dbReference>
<dbReference type="PANTHER" id="PTHR43837:SF1">
    <property type="entry name" value="RIBOSOMAL PROTEIN US12 METHYLTHIOTRANSFERASE RIMO"/>
    <property type="match status" value="1"/>
</dbReference>
<evidence type="ECO:0000256" key="2">
    <source>
        <dbReference type="ARBA" id="ARBA00022490"/>
    </source>
</evidence>
<dbReference type="PROSITE" id="PS01278">
    <property type="entry name" value="MTTASE_RADICAL"/>
    <property type="match status" value="1"/>
</dbReference>
<feature type="binding site" evidence="8">
    <location>
        <position position="159"/>
    </location>
    <ligand>
        <name>[4Fe-4S] cluster</name>
        <dbReference type="ChEBI" id="CHEBI:49883"/>
        <label>2</label>
        <note>4Fe-4S-S-AdoMet</note>
    </ligand>
</feature>
<sequence>MSQALKSGQAPKIGLVSLGCPKALVDSERIMTTLRAQGYAFSRDYEGADLVLVNTCGFLDSAKAESLEAIGEALNENGRVIVTGCFGVEENLIRKTHPNVLAVTGPHQYEAVVGAVHDHLPPVPNRFVDLVPEQGLKLTPRHYAYLKISEGCNNRCSFCIIPQIRGDLVSRPAAGVLSEAEGLIRSGVKELLVISQDTSAYGVDIKYAETKYRGRPVKARFYDLAKELGELGAWVRLHYVYPYPHVDQVIELMAEGKVLPYLDIPFQHASPSVLKAMRRPANQEKTLDRIKKWREICPDLTIRSNFIVGFPGETEEDFEFLLDWLEEAQIDRAGCFEYEPVTGAPANDLAGVIPDEVKRERFERLMEVAQDVSTHQLAKKVGRTIEVLVDDVRPEENRALARSKWDAPDIDGQVIVENAAGIKPGDLVTVTVTGSDEYDLFAEPVRNAN</sequence>
<keyword evidence="2 8" id="KW-0963">Cytoplasm</keyword>
<evidence type="ECO:0000256" key="4">
    <source>
        <dbReference type="ARBA" id="ARBA00022691"/>
    </source>
</evidence>
<dbReference type="PROSITE" id="PS51449">
    <property type="entry name" value="MTTASE_N"/>
    <property type="match status" value="1"/>
</dbReference>
<dbReference type="SFLD" id="SFLDG01061">
    <property type="entry name" value="methylthiotransferase"/>
    <property type="match status" value="1"/>
</dbReference>
<keyword evidence="13" id="KW-1185">Reference proteome</keyword>
<dbReference type="InterPro" id="IPR006638">
    <property type="entry name" value="Elp3/MiaA/NifB-like_rSAM"/>
</dbReference>
<feature type="binding site" evidence="8">
    <location>
        <position position="56"/>
    </location>
    <ligand>
        <name>[4Fe-4S] cluster</name>
        <dbReference type="ChEBI" id="CHEBI:49883"/>
        <label>1</label>
    </ligand>
</feature>
<dbReference type="PROSITE" id="PS51918">
    <property type="entry name" value="RADICAL_SAM"/>
    <property type="match status" value="1"/>
</dbReference>
<gene>
    <name evidence="8 12" type="primary">rimO</name>
    <name evidence="12" type="ORF">GCM10010862_47340</name>
</gene>
<dbReference type="Proteomes" id="UP001156691">
    <property type="component" value="Unassembled WGS sequence"/>
</dbReference>
<dbReference type="SFLD" id="SFLDS00029">
    <property type="entry name" value="Radical_SAM"/>
    <property type="match status" value="1"/>
</dbReference>
<feature type="domain" description="MTTase N-terminal" evidence="10">
    <location>
        <begin position="11"/>
        <end position="121"/>
    </location>
</feature>
<keyword evidence="12" id="KW-0689">Ribosomal protein</keyword>
<keyword evidence="3 8" id="KW-0808">Transferase</keyword>
<dbReference type="NCBIfam" id="TIGR00089">
    <property type="entry name" value="MiaB/RimO family radical SAM methylthiotransferase"/>
    <property type="match status" value="1"/>
</dbReference>
<dbReference type="Gene3D" id="3.80.30.20">
    <property type="entry name" value="tm_1862 like domain"/>
    <property type="match status" value="1"/>
</dbReference>
<dbReference type="GO" id="GO:0005840">
    <property type="term" value="C:ribosome"/>
    <property type="evidence" value="ECO:0007669"/>
    <property type="project" value="UniProtKB-KW"/>
</dbReference>
<dbReference type="NCBIfam" id="TIGR01125">
    <property type="entry name" value="30S ribosomal protein S12 methylthiotransferase RimO"/>
    <property type="match status" value="1"/>
</dbReference>
<dbReference type="HAMAP" id="MF_01865">
    <property type="entry name" value="MTTase_RimO"/>
    <property type="match status" value="1"/>
</dbReference>
<comment type="function">
    <text evidence="8">Catalyzes the methylthiolation of an aspartic acid residue of ribosomal protein uS12.</text>
</comment>
<feature type="binding site" evidence="8">
    <location>
        <position position="156"/>
    </location>
    <ligand>
        <name>[4Fe-4S] cluster</name>
        <dbReference type="ChEBI" id="CHEBI:49883"/>
        <label>2</label>
        <note>4Fe-4S-S-AdoMet</note>
    </ligand>
</feature>
<evidence type="ECO:0000259" key="11">
    <source>
        <dbReference type="PROSITE" id="PS51918"/>
    </source>
</evidence>
<dbReference type="SMART" id="SM00729">
    <property type="entry name" value="Elp3"/>
    <property type="match status" value="1"/>
</dbReference>
<evidence type="ECO:0000259" key="10">
    <source>
        <dbReference type="PROSITE" id="PS51449"/>
    </source>
</evidence>
<evidence type="ECO:0000259" key="9">
    <source>
        <dbReference type="PROSITE" id="PS50926"/>
    </source>
</evidence>
<evidence type="ECO:0000256" key="7">
    <source>
        <dbReference type="ARBA" id="ARBA00023014"/>
    </source>
</evidence>
<keyword evidence="7 8" id="KW-0411">Iron-sulfur</keyword>
<feature type="domain" description="TRAM" evidence="9">
    <location>
        <begin position="378"/>
        <end position="446"/>
    </location>
</feature>
<evidence type="ECO:0000256" key="6">
    <source>
        <dbReference type="ARBA" id="ARBA00023004"/>
    </source>
</evidence>
<keyword evidence="6 8" id="KW-0408">Iron</keyword>
<comment type="subcellular location">
    <subcellularLocation>
        <location evidence="8">Cytoplasm</location>
    </subcellularLocation>
</comment>
<dbReference type="PROSITE" id="PS50926">
    <property type="entry name" value="TRAM"/>
    <property type="match status" value="1"/>
</dbReference>
<keyword evidence="1 8" id="KW-0004">4Fe-4S</keyword>
<evidence type="ECO:0000256" key="5">
    <source>
        <dbReference type="ARBA" id="ARBA00022723"/>
    </source>
</evidence>
<evidence type="ECO:0000313" key="12">
    <source>
        <dbReference type="EMBL" id="GLQ57475.1"/>
    </source>
</evidence>
<dbReference type="Gene3D" id="3.40.50.12160">
    <property type="entry name" value="Methylthiotransferase, N-terminal domain"/>
    <property type="match status" value="1"/>
</dbReference>
<accession>A0ABQ5WDA6</accession>
<dbReference type="Pfam" id="PF04055">
    <property type="entry name" value="Radical_SAM"/>
    <property type="match status" value="1"/>
</dbReference>
<dbReference type="InterPro" id="IPR023404">
    <property type="entry name" value="rSAM_horseshoe"/>
</dbReference>
<dbReference type="SFLD" id="SFLDG01082">
    <property type="entry name" value="B12-binding_domain_containing"/>
    <property type="match status" value="1"/>
</dbReference>
<dbReference type="InterPro" id="IPR005839">
    <property type="entry name" value="Methylthiotransferase"/>
</dbReference>
<dbReference type="Pfam" id="PF00919">
    <property type="entry name" value="UPF0004"/>
    <property type="match status" value="1"/>
</dbReference>
<feature type="binding site" evidence="8">
    <location>
        <position position="85"/>
    </location>
    <ligand>
        <name>[4Fe-4S] cluster</name>
        <dbReference type="ChEBI" id="CHEBI:49883"/>
        <label>1</label>
    </ligand>
</feature>
<evidence type="ECO:0000256" key="3">
    <source>
        <dbReference type="ARBA" id="ARBA00022679"/>
    </source>
</evidence>
<dbReference type="InterPro" id="IPR038135">
    <property type="entry name" value="Methylthiotransferase_N_sf"/>
</dbReference>